<proteinExistence type="predicted"/>
<protein>
    <submittedName>
        <fullName evidence="2">Uncharacterized protein</fullName>
    </submittedName>
</protein>
<name>A0A6J8DA75_MYTCO</name>
<dbReference type="OrthoDB" id="6288176at2759"/>
<organism evidence="2 3">
    <name type="scientific">Mytilus coruscus</name>
    <name type="common">Sea mussel</name>
    <dbReference type="NCBI Taxonomy" id="42192"/>
    <lineage>
        <taxon>Eukaryota</taxon>
        <taxon>Metazoa</taxon>
        <taxon>Spiralia</taxon>
        <taxon>Lophotrochozoa</taxon>
        <taxon>Mollusca</taxon>
        <taxon>Bivalvia</taxon>
        <taxon>Autobranchia</taxon>
        <taxon>Pteriomorphia</taxon>
        <taxon>Mytilida</taxon>
        <taxon>Mytiloidea</taxon>
        <taxon>Mytilidae</taxon>
        <taxon>Mytilinae</taxon>
        <taxon>Mytilus</taxon>
    </lineage>
</organism>
<evidence type="ECO:0000313" key="2">
    <source>
        <dbReference type="EMBL" id="CAC5404527.1"/>
    </source>
</evidence>
<evidence type="ECO:0000313" key="3">
    <source>
        <dbReference type="Proteomes" id="UP000507470"/>
    </source>
</evidence>
<feature type="compositionally biased region" description="Polar residues" evidence="1">
    <location>
        <begin position="11"/>
        <end position="21"/>
    </location>
</feature>
<dbReference type="Proteomes" id="UP000507470">
    <property type="component" value="Unassembled WGS sequence"/>
</dbReference>
<dbReference type="EMBL" id="CACVKT020006969">
    <property type="protein sequence ID" value="CAC5404527.1"/>
    <property type="molecule type" value="Genomic_DNA"/>
</dbReference>
<feature type="region of interest" description="Disordered" evidence="1">
    <location>
        <begin position="370"/>
        <end position="396"/>
    </location>
</feature>
<sequence length="557" mass="61954">MNMTGKKGTEPTKSSGRMNFPGSNSMRARCIAQFAENILKWQVEWPVVSSQVYNCASIEHQLEMQCDLKDSIIMDRLKRPRYAAVYFAEEQQASIIPSCKLRGWELEDQQTVTVVWDGAECPAKIIKLLDDLAALEETDDRFVEQHVTPADDEITVVTPDDDITVVTPDNDITNAVKESDFNHSMRSIGIKSNVVKLSRSAIHHVDIPPTFTIVKYLCVKPTEVPPSTNKVNTALSSVSKESVPSRTTLPVTVPSTTTLPVTSKLQSSVPSTSNEPLQLICTHPVRSMPSTFPESPLYSTIPESPLNLTIPESPLSTTIIQEGIDRSANIDSFEKLMPRSFCETMEDLVSLDNNTTRLVLSEIENDCFNNSPSPQSKLENWYDKTPTTDTSQNRENDAKSNLKAYIGSLIKSEFSFGYFDSCPFGDQSTGIAAHGLTCAQIKHPEHHWRCYDDHTRKKCCETCQSILRNDQGTRCEYGDKSDWCLTNIASQNDKQMCYWGHNADLCCGSCSKYANMAHHGCEYGDKQSGCDASRCSHYSSSHRGKCCETCLSAPVIG</sequence>
<reference evidence="2 3" key="1">
    <citation type="submission" date="2020-06" db="EMBL/GenBank/DDBJ databases">
        <authorList>
            <person name="Li R."/>
            <person name="Bekaert M."/>
        </authorList>
    </citation>
    <scope>NUCLEOTIDE SEQUENCE [LARGE SCALE GENOMIC DNA]</scope>
    <source>
        <strain evidence="3">wild</strain>
    </source>
</reference>
<evidence type="ECO:0000256" key="1">
    <source>
        <dbReference type="SAM" id="MobiDB-lite"/>
    </source>
</evidence>
<accession>A0A6J8DA75</accession>
<feature type="region of interest" description="Disordered" evidence="1">
    <location>
        <begin position="1"/>
        <end position="21"/>
    </location>
</feature>
<dbReference type="AlphaFoldDB" id="A0A6J8DA75"/>
<keyword evidence="3" id="KW-1185">Reference proteome</keyword>
<gene>
    <name evidence="2" type="ORF">MCOR_38306</name>
</gene>